<gene>
    <name evidence="1" type="ORF">NCTC11470_03677</name>
</gene>
<dbReference type="GeneID" id="57904315"/>
<dbReference type="InterPro" id="IPR015942">
    <property type="entry name" value="Asp/Glu/hydantoin_racemase"/>
</dbReference>
<dbReference type="Pfam" id="PF01177">
    <property type="entry name" value="Asp_Glu_race"/>
    <property type="match status" value="1"/>
</dbReference>
<accession>A0A380PY89</accession>
<dbReference type="Proteomes" id="UP000254835">
    <property type="component" value="Unassembled WGS sequence"/>
</dbReference>
<evidence type="ECO:0000313" key="2">
    <source>
        <dbReference type="Proteomes" id="UP000254835"/>
    </source>
</evidence>
<dbReference type="GO" id="GO:0047661">
    <property type="term" value="F:amino-acid racemase activity"/>
    <property type="evidence" value="ECO:0007669"/>
    <property type="project" value="InterPro"/>
</dbReference>
<dbReference type="AlphaFoldDB" id="A0A380PY89"/>
<evidence type="ECO:0000313" key="1">
    <source>
        <dbReference type="EMBL" id="SUP78555.1"/>
    </source>
</evidence>
<dbReference type="OrthoDB" id="978447at2"/>
<dbReference type="EMBL" id="UHJA01000001">
    <property type="protein sequence ID" value="SUP78555.1"/>
    <property type="molecule type" value="Genomic_DNA"/>
</dbReference>
<dbReference type="RefSeq" id="WP_032910024.1">
    <property type="nucleotide sequence ID" value="NZ_CABHXP010000277.1"/>
</dbReference>
<proteinExistence type="predicted"/>
<protein>
    <submittedName>
        <fullName evidence="1">Asp/Glu/Hydantoin racemase</fullName>
    </submittedName>
</protein>
<reference evidence="1 2" key="1">
    <citation type="submission" date="2018-06" db="EMBL/GenBank/DDBJ databases">
        <authorList>
            <consortium name="Pathogen Informatics"/>
            <person name="Doyle S."/>
        </authorList>
    </citation>
    <scope>NUCLEOTIDE SEQUENCE [LARGE SCALE GENOMIC DNA]</scope>
    <source>
        <strain evidence="1 2">NCTC11470</strain>
    </source>
</reference>
<organism evidence="1 2">
    <name type="scientific">Yersinia frederiksenii</name>
    <dbReference type="NCBI Taxonomy" id="29484"/>
    <lineage>
        <taxon>Bacteria</taxon>
        <taxon>Pseudomonadati</taxon>
        <taxon>Pseudomonadota</taxon>
        <taxon>Gammaproteobacteria</taxon>
        <taxon>Enterobacterales</taxon>
        <taxon>Yersiniaceae</taxon>
        <taxon>Yersinia</taxon>
    </lineage>
</organism>
<sequence length="219" mass="23439">MKKIALFHTSAATLGMMQTLIADHMPQAEVMHIIEDSMIKQVMKHGGVSPEISARIAGYINNAEKAGCEIFMTACSSIGGAVEQCQFMTPLQLTRIDSAMVDEAITLGGRISVLATVATTLEPTLEFVRRKATEAGKKLDIVPMLMPEAFIALLDGDNVTHDRIVAAGLQKALASSDVVMLAQASMARVLTTLPTPPSIPVLTSPERGILWLKQLAQAV</sequence>
<name>A0A380PY89_YERFR</name>